<gene>
    <name evidence="7" type="ORF">G210_4582</name>
</gene>
<keyword evidence="3" id="KW-0964">Secreted</keyword>
<keyword evidence="8" id="KW-1185">Reference proteome</keyword>
<dbReference type="EMBL" id="AOGT01000288">
    <property type="protein sequence ID" value="EMG50361.1"/>
    <property type="molecule type" value="Genomic_DNA"/>
</dbReference>
<organism evidence="7 8">
    <name type="scientific">Candida maltosa (strain Xu316)</name>
    <name type="common">Yeast</name>
    <dbReference type="NCBI Taxonomy" id="1245528"/>
    <lineage>
        <taxon>Eukaryota</taxon>
        <taxon>Fungi</taxon>
        <taxon>Dikarya</taxon>
        <taxon>Ascomycota</taxon>
        <taxon>Saccharomycotina</taxon>
        <taxon>Pichiomycetes</taxon>
        <taxon>Debaryomycetaceae</taxon>
        <taxon>Candida/Lodderomyces clade</taxon>
        <taxon>Candida</taxon>
    </lineage>
</organism>
<feature type="non-terminal residue" evidence="7">
    <location>
        <position position="1"/>
    </location>
</feature>
<dbReference type="STRING" id="1245528.M3IUS0"/>
<dbReference type="GO" id="GO:0009277">
    <property type="term" value="C:fungal-type cell wall"/>
    <property type="evidence" value="ECO:0007669"/>
    <property type="project" value="UniProtKB-ARBA"/>
</dbReference>
<keyword evidence="4" id="KW-0732">Signal</keyword>
<dbReference type="Proteomes" id="UP000011777">
    <property type="component" value="Unassembled WGS sequence"/>
</dbReference>
<proteinExistence type="predicted"/>
<reference evidence="7 8" key="1">
    <citation type="submission" date="2013-02" db="EMBL/GenBank/DDBJ databases">
        <title>Genome sequence of Candida maltosa Xu316, a potential industrial strain for xylitol and ethanol production.</title>
        <authorList>
            <person name="Yu J."/>
            <person name="Wang Q."/>
            <person name="Geng X."/>
            <person name="Bao W."/>
            <person name="He P."/>
            <person name="Cai J."/>
        </authorList>
    </citation>
    <scope>NUCLEOTIDE SEQUENCE [LARGE SCALE GENOMIC DNA]</scope>
    <source>
        <strain evidence="8">Xu316</strain>
    </source>
</reference>
<evidence type="ECO:0000256" key="6">
    <source>
        <dbReference type="SAM" id="MobiDB-lite"/>
    </source>
</evidence>
<evidence type="ECO:0000313" key="7">
    <source>
        <dbReference type="EMBL" id="EMG50361.1"/>
    </source>
</evidence>
<dbReference type="OMA" id="STYKTCW"/>
<feature type="compositionally biased region" description="Polar residues" evidence="6">
    <location>
        <begin position="21"/>
        <end position="30"/>
    </location>
</feature>
<evidence type="ECO:0000256" key="1">
    <source>
        <dbReference type="ARBA" id="ARBA00004191"/>
    </source>
</evidence>
<feature type="region of interest" description="Disordered" evidence="6">
    <location>
        <begin position="1"/>
        <end position="37"/>
    </location>
</feature>
<evidence type="ECO:0000256" key="3">
    <source>
        <dbReference type="ARBA" id="ARBA00022525"/>
    </source>
</evidence>
<dbReference type="Pfam" id="PF13928">
    <property type="entry name" value="Flocculin_t3"/>
    <property type="match status" value="1"/>
</dbReference>
<comment type="caution">
    <text evidence="7">The sequence shown here is derived from an EMBL/GenBank/DDBJ whole genome shotgun (WGS) entry which is preliminary data.</text>
</comment>
<sequence length="254" mass="26087">SPANGSESAPASESTPATGSESAPVSSGVESTAVTSVPTGGVTSTYKTCWPYVSTGTHGKLHTRTHCTKVTGVVSETSSDYTSVPTGSTESSVITSVPTGGLTSTYKTCWPYISTGTHIVTSYVTETAHSTSVVTVTHCSAGGCDTQTTKTGVVVVTITTTDVETTYTTYCPLTTTYALYGVAKVADVTGNVRREVTDLTDLVTDSYATEYSVSTLVAASNDTSSISIYEGSGSSIVPRIGIFAAILSGLLFLL</sequence>
<protein>
    <submittedName>
        <fullName evidence="7">Uncharacterized protein</fullName>
    </submittedName>
</protein>
<name>M3IUS0_CANMX</name>
<evidence type="ECO:0000256" key="5">
    <source>
        <dbReference type="ARBA" id="ARBA00023180"/>
    </source>
</evidence>
<dbReference type="InterPro" id="IPR025928">
    <property type="entry name" value="Flocculin_t3_rpt"/>
</dbReference>
<keyword evidence="5" id="KW-0325">Glycoprotein</keyword>
<evidence type="ECO:0000256" key="2">
    <source>
        <dbReference type="ARBA" id="ARBA00022512"/>
    </source>
</evidence>
<feature type="compositionally biased region" description="Low complexity" evidence="6">
    <location>
        <begin position="1"/>
        <end position="20"/>
    </location>
</feature>
<comment type="subcellular location">
    <subcellularLocation>
        <location evidence="1">Secreted</location>
        <location evidence="1">Cell wall</location>
    </subcellularLocation>
</comment>
<dbReference type="AlphaFoldDB" id="M3IUS0"/>
<dbReference type="HOGENOM" id="CLU_1280379_0_0_1"/>
<evidence type="ECO:0000313" key="8">
    <source>
        <dbReference type="Proteomes" id="UP000011777"/>
    </source>
</evidence>
<keyword evidence="2" id="KW-0134">Cell wall</keyword>
<accession>M3IUS0</accession>
<evidence type="ECO:0000256" key="4">
    <source>
        <dbReference type="ARBA" id="ARBA00022729"/>
    </source>
</evidence>